<reference evidence="1 2" key="1">
    <citation type="journal article" date="2022" name="bioRxiv">
        <title>Genomics of Preaxostyla Flagellates Illuminates Evolutionary Transitions and the Path Towards Mitochondrial Loss.</title>
        <authorList>
            <person name="Novak L.V.F."/>
            <person name="Treitli S.C."/>
            <person name="Pyrih J."/>
            <person name="Halakuc P."/>
            <person name="Pipaliya S.V."/>
            <person name="Vacek V."/>
            <person name="Brzon O."/>
            <person name="Soukal P."/>
            <person name="Eme L."/>
            <person name="Dacks J.B."/>
            <person name="Karnkowska A."/>
            <person name="Elias M."/>
            <person name="Hampl V."/>
        </authorList>
    </citation>
    <scope>NUCLEOTIDE SEQUENCE [LARGE SCALE GENOMIC DNA]</scope>
    <source>
        <strain evidence="1">NAU3</strain>
        <tissue evidence="1">Gut</tissue>
    </source>
</reference>
<evidence type="ECO:0000313" key="2">
    <source>
        <dbReference type="Proteomes" id="UP001281761"/>
    </source>
</evidence>
<protein>
    <submittedName>
        <fullName evidence="1">Uncharacterized protein</fullName>
    </submittedName>
</protein>
<dbReference type="EMBL" id="JARBJD010000057">
    <property type="protein sequence ID" value="KAK2956325.1"/>
    <property type="molecule type" value="Genomic_DNA"/>
</dbReference>
<organism evidence="1 2">
    <name type="scientific">Blattamonas nauphoetae</name>
    <dbReference type="NCBI Taxonomy" id="2049346"/>
    <lineage>
        <taxon>Eukaryota</taxon>
        <taxon>Metamonada</taxon>
        <taxon>Preaxostyla</taxon>
        <taxon>Oxymonadida</taxon>
        <taxon>Blattamonas</taxon>
    </lineage>
</organism>
<gene>
    <name evidence="1" type="ORF">BLNAU_8692</name>
</gene>
<name>A0ABQ9XXW1_9EUKA</name>
<proteinExistence type="predicted"/>
<sequence>MNSGGSVLCSNPTFSWCRTTSDERPSSSQLHPSTLLSNEHLINDTTFDGNKENDSDTRLNITTYPIFIKHTFQNMVSTTIESTDGGSALILTEASTHLAIQDCSFINCSVFIPQSNLQEMDWAAINMAAVLEHTTHPRLSPLCSNFTLSGAKRQTYNGGFINLHIFENTSSPVTISNYHLQGDGTSTGNCLDLRSCAFESGGLGISDTEIVNTNSLFKMYSVSGIKPIVVTRSSLVFGSLKIQSKVVTTHDPLLFVDCTLDEFRSEPTDRSNADILFIGCVFHTFPNSSSIQLLSAEKRFVIVQACLKADFRFFEASPSLLNTSSVIGCTSNRTIRVTTDGYHVTECPLFDVTLPPNPKSKIELEGDADENGNPIETMDTLWSAIQSLQTGSSTIISLSDGPFTETSPLPIQTDVEIVGNGTEFVHLTLEESPRAHTTKLKATLNVRAGANLTLRSITLIPTSSSSPFVVMNEEGNLTVGTVVVSAEQDRTTELFCKVSSSPTASHSKERVDSPPSQHDCDDSIILSNRLTFQLEFGKKDVEVRSNTY</sequence>
<keyword evidence="2" id="KW-1185">Reference proteome</keyword>
<dbReference type="Proteomes" id="UP001281761">
    <property type="component" value="Unassembled WGS sequence"/>
</dbReference>
<comment type="caution">
    <text evidence="1">The sequence shown here is derived from an EMBL/GenBank/DDBJ whole genome shotgun (WGS) entry which is preliminary data.</text>
</comment>
<accession>A0ABQ9XXW1</accession>
<evidence type="ECO:0000313" key="1">
    <source>
        <dbReference type="EMBL" id="KAK2956325.1"/>
    </source>
</evidence>